<evidence type="ECO:0000313" key="2">
    <source>
        <dbReference type="EMBL" id="ATL47576.1"/>
    </source>
</evidence>
<reference evidence="2 3" key="1">
    <citation type="submission" date="2017-10" db="EMBL/GenBank/DDBJ databases">
        <title>Paenichitinophaga pekingensis gen. nov., sp. nov., isolated from activated sludge.</title>
        <authorList>
            <person name="Jin D."/>
            <person name="Kong X."/>
            <person name="Deng Y."/>
            <person name="Bai Z."/>
        </authorList>
    </citation>
    <scope>NUCLEOTIDE SEQUENCE [LARGE SCALE GENOMIC DNA]</scope>
    <source>
        <strain evidence="2 3">13</strain>
    </source>
</reference>
<accession>A0A291QUF9</accession>
<name>A0A291QUF9_9BACT</name>
<gene>
    <name evidence="2" type="ORF">COR50_10575</name>
</gene>
<dbReference type="OrthoDB" id="9768004at2"/>
<dbReference type="Gene3D" id="3.90.1580.10">
    <property type="entry name" value="paralog of FGE (formylglycine-generating enzyme)"/>
    <property type="match status" value="1"/>
</dbReference>
<feature type="domain" description="Sulfatase-modifying factor enzyme-like" evidence="1">
    <location>
        <begin position="34"/>
        <end position="339"/>
    </location>
</feature>
<dbReference type="Pfam" id="PF03781">
    <property type="entry name" value="FGE-sulfatase"/>
    <property type="match status" value="1"/>
</dbReference>
<organism evidence="2 3">
    <name type="scientific">Chitinophaga caeni</name>
    <dbReference type="NCBI Taxonomy" id="2029983"/>
    <lineage>
        <taxon>Bacteria</taxon>
        <taxon>Pseudomonadati</taxon>
        <taxon>Bacteroidota</taxon>
        <taxon>Chitinophagia</taxon>
        <taxon>Chitinophagales</taxon>
        <taxon>Chitinophagaceae</taxon>
        <taxon>Chitinophaga</taxon>
    </lineage>
</organism>
<dbReference type="PANTHER" id="PTHR23150:SF19">
    <property type="entry name" value="FORMYLGLYCINE-GENERATING ENZYME"/>
    <property type="match status" value="1"/>
</dbReference>
<dbReference type="InterPro" id="IPR051043">
    <property type="entry name" value="Sulfatase_Mod_Factor_Kinase"/>
</dbReference>
<protein>
    <submittedName>
        <fullName evidence="2">Sulfatase</fullName>
    </submittedName>
</protein>
<evidence type="ECO:0000259" key="1">
    <source>
        <dbReference type="Pfam" id="PF03781"/>
    </source>
</evidence>
<sequence length="341" mass="37618">MNLRFKILGLVAAVCLSACNGGTKKNAGQQLESVPGMVLIPGGTFKMGAADDHAMADEKPVHEVIVDSFWMDEHEVTNDEFAKFVAATGYVTTAERPIDKAEIMSQLPPGSPEPDSSMLLPGSLVFTPPDHPVNLNDISQWWSFELGADWKHPWGPQSTIDSLGDYPVVHVSYEDAEAYAKWANKRLPTEAEWEYAARGGLEQQPYTWGSEAIDAGKPKANTWNGHFPYENTSRDGFITTAPVASYPPNGYQLYDMAGNTWEWVSDWYNSKYYQNFHKPGYAPGPVEAYDPADPSAPKKVIRGGSFMCSDEYCSGYRVSARMKSTPTSSLSNVGFRCVKSL</sequence>
<dbReference type="GO" id="GO:0120147">
    <property type="term" value="F:formylglycine-generating oxidase activity"/>
    <property type="evidence" value="ECO:0007669"/>
    <property type="project" value="TreeGrafter"/>
</dbReference>
<dbReference type="InterPro" id="IPR042095">
    <property type="entry name" value="SUMF_sf"/>
</dbReference>
<dbReference type="InterPro" id="IPR005532">
    <property type="entry name" value="SUMF_dom"/>
</dbReference>
<dbReference type="AlphaFoldDB" id="A0A291QUF9"/>
<dbReference type="RefSeq" id="WP_098193953.1">
    <property type="nucleotide sequence ID" value="NZ_CP023777.1"/>
</dbReference>
<keyword evidence="3" id="KW-1185">Reference proteome</keyword>
<dbReference type="Proteomes" id="UP000220133">
    <property type="component" value="Chromosome"/>
</dbReference>
<dbReference type="EMBL" id="CP023777">
    <property type="protein sequence ID" value="ATL47576.1"/>
    <property type="molecule type" value="Genomic_DNA"/>
</dbReference>
<dbReference type="SUPFAM" id="SSF56436">
    <property type="entry name" value="C-type lectin-like"/>
    <property type="match status" value="1"/>
</dbReference>
<evidence type="ECO:0000313" key="3">
    <source>
        <dbReference type="Proteomes" id="UP000220133"/>
    </source>
</evidence>
<proteinExistence type="predicted"/>
<dbReference type="KEGG" id="cbae:COR50_10575"/>
<dbReference type="InterPro" id="IPR016187">
    <property type="entry name" value="CTDL_fold"/>
</dbReference>
<dbReference type="PANTHER" id="PTHR23150">
    <property type="entry name" value="SULFATASE MODIFYING FACTOR 1, 2"/>
    <property type="match status" value="1"/>
</dbReference>